<dbReference type="PANTHER" id="PTHR42743">
    <property type="entry name" value="AMINO-ACID AMINOTRANSFERASE"/>
    <property type="match status" value="1"/>
</dbReference>
<dbReference type="GO" id="GO:0008483">
    <property type="term" value="F:transaminase activity"/>
    <property type="evidence" value="ECO:0007669"/>
    <property type="project" value="UniProtKB-KW"/>
</dbReference>
<dbReference type="InterPro" id="IPR001544">
    <property type="entry name" value="Aminotrans_IV"/>
</dbReference>
<dbReference type="Pfam" id="PF01063">
    <property type="entry name" value="Aminotran_4"/>
    <property type="match status" value="1"/>
</dbReference>
<keyword evidence="6" id="KW-0808">Transferase</keyword>
<comment type="similarity">
    <text evidence="2 4">Belongs to the class-IV pyridoxal-phosphate-dependent aminotransferase family.</text>
</comment>
<keyword evidence="6" id="KW-0032">Aminotransferase</keyword>
<keyword evidence="3 5" id="KW-0663">Pyridoxal phosphate</keyword>
<dbReference type="RefSeq" id="WP_018623339.1">
    <property type="nucleotide sequence ID" value="NZ_CP140158.1"/>
</dbReference>
<dbReference type="InterPro" id="IPR050571">
    <property type="entry name" value="Class-IV_PLP-Dep_Aminotrnsfr"/>
</dbReference>
<proteinExistence type="inferred from homology"/>
<evidence type="ECO:0000256" key="4">
    <source>
        <dbReference type="RuleBase" id="RU004106"/>
    </source>
</evidence>
<evidence type="ECO:0000256" key="1">
    <source>
        <dbReference type="ARBA" id="ARBA00001933"/>
    </source>
</evidence>
<evidence type="ECO:0000313" key="6">
    <source>
        <dbReference type="EMBL" id="WQG85358.1"/>
    </source>
</evidence>
<dbReference type="Gene3D" id="3.20.10.10">
    <property type="entry name" value="D-amino Acid Aminotransferase, subunit A, domain 2"/>
    <property type="match status" value="1"/>
</dbReference>
<comment type="cofactor">
    <cofactor evidence="1 5">
        <name>pyridoxal 5'-phosphate</name>
        <dbReference type="ChEBI" id="CHEBI:597326"/>
    </cofactor>
</comment>
<protein>
    <submittedName>
        <fullName evidence="6">D-amino acid aminotransferase</fullName>
    </submittedName>
</protein>
<evidence type="ECO:0000256" key="5">
    <source>
        <dbReference type="RuleBase" id="RU004516"/>
    </source>
</evidence>
<sequence>MSIAYLNGQLLAIEEAKVPALDRGFLFGDGVYEVIPVYAGRLFRFKQHIARLENSLRGIRLPMEQTLQDWANICHQLIEQNSLNNASIYLQITRGAYPERNHDFPANPNPTIFAMITALPEVQAVPSDKDLQGISVITAEDIRWQRCDIKAITLLANCMLKQQALECGANDTILVRGGVAFEATSSNLFIVRDGVIITPPLSEHLLPGITRDFLLWLAEQHGILTEQRLIPEHELLQADEIWLTSSTKEIRPVTRLNDVTIGDGTAGPVWRQMYDHYQQLKVQLYRGEIDSNTEGEIAL</sequence>
<gene>
    <name evidence="6" type="ORF">SR900_00410</name>
</gene>
<evidence type="ECO:0000256" key="2">
    <source>
        <dbReference type="ARBA" id="ARBA00009320"/>
    </source>
</evidence>
<dbReference type="PANTHER" id="PTHR42743:SF10">
    <property type="entry name" value="D-ALANINE AMINOTRANSFERASE"/>
    <property type="match status" value="1"/>
</dbReference>
<dbReference type="SUPFAM" id="SSF56752">
    <property type="entry name" value="D-aminoacid aminotransferase-like PLP-dependent enzymes"/>
    <property type="match status" value="1"/>
</dbReference>
<dbReference type="EMBL" id="CP140158">
    <property type="protein sequence ID" value="WQG85358.1"/>
    <property type="molecule type" value="Genomic_DNA"/>
</dbReference>
<dbReference type="InterPro" id="IPR043132">
    <property type="entry name" value="BCAT-like_C"/>
</dbReference>
<dbReference type="Proteomes" id="UP001324185">
    <property type="component" value="Chromosome"/>
</dbReference>
<accession>A0ABZ0X453</accession>
<dbReference type="InterPro" id="IPR036038">
    <property type="entry name" value="Aminotransferase-like"/>
</dbReference>
<dbReference type="InterPro" id="IPR018300">
    <property type="entry name" value="Aminotrans_IV_CS"/>
</dbReference>
<organism evidence="6 7">
    <name type="scientific">Kangiella aquimarina</name>
    <dbReference type="NCBI Taxonomy" id="261965"/>
    <lineage>
        <taxon>Bacteria</taxon>
        <taxon>Pseudomonadati</taxon>
        <taxon>Pseudomonadota</taxon>
        <taxon>Gammaproteobacteria</taxon>
        <taxon>Kangiellales</taxon>
        <taxon>Kangiellaceae</taxon>
        <taxon>Kangiella</taxon>
    </lineage>
</organism>
<reference evidence="6 7" key="1">
    <citation type="submission" date="2023-11" db="EMBL/GenBank/DDBJ databases">
        <title>MicrobeMod: A computational toolkit for identifying prokaryotic methylation and restriction-modification with nanopore sequencing.</title>
        <authorList>
            <person name="Crits-Christoph A."/>
            <person name="Kang S.C."/>
            <person name="Lee H."/>
            <person name="Ostrov N."/>
        </authorList>
    </citation>
    <scope>NUCLEOTIDE SEQUENCE [LARGE SCALE GENOMIC DNA]</scope>
    <source>
        <strain evidence="6 7">DSMZ 16071</strain>
    </source>
</reference>
<keyword evidence="7" id="KW-1185">Reference proteome</keyword>
<dbReference type="Gene3D" id="3.30.470.10">
    <property type="match status" value="1"/>
</dbReference>
<evidence type="ECO:0000313" key="7">
    <source>
        <dbReference type="Proteomes" id="UP001324185"/>
    </source>
</evidence>
<dbReference type="InterPro" id="IPR043131">
    <property type="entry name" value="BCAT-like_N"/>
</dbReference>
<dbReference type="CDD" id="cd01558">
    <property type="entry name" value="D-AAT_like"/>
    <property type="match status" value="1"/>
</dbReference>
<evidence type="ECO:0000256" key="3">
    <source>
        <dbReference type="ARBA" id="ARBA00022898"/>
    </source>
</evidence>
<name>A0ABZ0X453_9GAMM</name>
<dbReference type="PROSITE" id="PS00770">
    <property type="entry name" value="AA_TRANSFER_CLASS_4"/>
    <property type="match status" value="1"/>
</dbReference>